<gene>
    <name evidence="1" type="ORF">MIZ03_4712</name>
</gene>
<dbReference type="EMBL" id="AP024238">
    <property type="protein sequence ID" value="BCO29788.1"/>
    <property type="molecule type" value="Genomic_DNA"/>
</dbReference>
<evidence type="ECO:0000313" key="2">
    <source>
        <dbReference type="Proteomes" id="UP000824366"/>
    </source>
</evidence>
<keyword evidence="2" id="KW-1185">Reference proteome</keyword>
<dbReference type="Proteomes" id="UP000824366">
    <property type="component" value="Chromosome"/>
</dbReference>
<evidence type="ECO:0000313" key="1">
    <source>
        <dbReference type="EMBL" id="BCO29788.1"/>
    </source>
</evidence>
<accession>A0ABN6DDE5</accession>
<sequence>MLEISFANKSLRTLCENSAKAEAAFGIEAAVRLQRRLADLRAANNINELVDGSYTKDTEGIGNKIIFNLSVDIKMIIIPNHMVIPTLRTGKTDWKKVRRIKVIEIQSHKR</sequence>
<dbReference type="RefSeq" id="WP_223906122.1">
    <property type="nucleotide sequence ID" value="NZ_AP024238.1"/>
</dbReference>
<organism evidence="1 2">
    <name type="scientific">Rhodoferax lithotrophicus</name>
    <dbReference type="NCBI Taxonomy" id="2798804"/>
    <lineage>
        <taxon>Bacteria</taxon>
        <taxon>Pseudomonadati</taxon>
        <taxon>Pseudomonadota</taxon>
        <taxon>Betaproteobacteria</taxon>
        <taxon>Burkholderiales</taxon>
        <taxon>Comamonadaceae</taxon>
        <taxon>Rhodoferax</taxon>
    </lineage>
</organism>
<protein>
    <recommendedName>
        <fullName evidence="3">Plasmid maintenance system killer protein</fullName>
    </recommendedName>
</protein>
<evidence type="ECO:0008006" key="3">
    <source>
        <dbReference type="Google" id="ProtNLM"/>
    </source>
</evidence>
<reference evidence="1 2" key="1">
    <citation type="journal article" date="2021" name="Microbiol. Spectr.">
        <title>A Single Bacterium Capable of Oxidation and Reduction of Iron at Circumneutral pH.</title>
        <authorList>
            <person name="Kato S."/>
            <person name="Ohkuma M."/>
        </authorList>
    </citation>
    <scope>NUCLEOTIDE SEQUENCE [LARGE SCALE GENOMIC DNA]</scope>
    <source>
        <strain evidence="1 2">MIZ03</strain>
    </source>
</reference>
<name>A0ABN6DDE5_9BURK</name>
<proteinExistence type="predicted"/>